<feature type="region of interest" description="Disordered" evidence="7">
    <location>
        <begin position="146"/>
        <end position="181"/>
    </location>
</feature>
<dbReference type="Gene3D" id="3.30.160.60">
    <property type="entry name" value="Classic Zinc Finger"/>
    <property type="match status" value="1"/>
</dbReference>
<evidence type="ECO:0000259" key="8">
    <source>
        <dbReference type="PROSITE" id="PS50048"/>
    </source>
</evidence>
<name>A0AAE0NGS6_9PEZI</name>
<keyword evidence="2" id="KW-0862">Zinc</keyword>
<organism evidence="10 11">
    <name type="scientific">Podospora didyma</name>
    <dbReference type="NCBI Taxonomy" id="330526"/>
    <lineage>
        <taxon>Eukaryota</taxon>
        <taxon>Fungi</taxon>
        <taxon>Dikarya</taxon>
        <taxon>Ascomycota</taxon>
        <taxon>Pezizomycotina</taxon>
        <taxon>Sordariomycetes</taxon>
        <taxon>Sordariomycetidae</taxon>
        <taxon>Sordariales</taxon>
        <taxon>Podosporaceae</taxon>
        <taxon>Podospora</taxon>
    </lineage>
</organism>
<evidence type="ECO:0000313" key="10">
    <source>
        <dbReference type="EMBL" id="KAK3381199.1"/>
    </source>
</evidence>
<dbReference type="AlphaFoldDB" id="A0AAE0NGS6"/>
<keyword evidence="4" id="KW-0804">Transcription</keyword>
<evidence type="ECO:0000256" key="2">
    <source>
        <dbReference type="ARBA" id="ARBA00022833"/>
    </source>
</evidence>
<keyword evidence="6" id="KW-0863">Zinc-finger</keyword>
<dbReference type="InterPro" id="IPR036864">
    <property type="entry name" value="Zn2-C6_fun-type_DNA-bd_sf"/>
</dbReference>
<dbReference type="Pfam" id="PF00172">
    <property type="entry name" value="Zn_clus"/>
    <property type="match status" value="1"/>
</dbReference>
<dbReference type="PROSITE" id="PS50157">
    <property type="entry name" value="ZINC_FINGER_C2H2_2"/>
    <property type="match status" value="1"/>
</dbReference>
<protein>
    <submittedName>
        <fullName evidence="10">Uncharacterized protein</fullName>
    </submittedName>
</protein>
<keyword evidence="5" id="KW-0539">Nucleus</keyword>
<evidence type="ECO:0000256" key="4">
    <source>
        <dbReference type="ARBA" id="ARBA00023163"/>
    </source>
</evidence>
<dbReference type="SUPFAM" id="SSF57667">
    <property type="entry name" value="beta-beta-alpha zinc fingers"/>
    <property type="match status" value="1"/>
</dbReference>
<sequence length="724" mass="80200">MTNPPRVPADHVCHCGKRFLRKEHLRRHEASHQAPSFSCPECRRSFTRNDMLQRHAARHHDAKDGKPVYRSRQACDACRANKTKCSGGTQCLLCAKREIACTYNRSVQDTNAVDGPIEGTVSQVSPTHHATTSVTIPSPTILGSSHTPGFDATADHEVEPPPALGAAPDPEIAPEATHEEPHTTACVARAGMLLALTAIKSRPRSLDALLDSAPPSVRAWFTDCCTTYMDGFHIHWPVIPMVQFDIARDPLDACLPVVIIGCWLQGEHDGEAKNLAIEAHQRLVDRYFREMTGRDALLHQNKAWEAEKYQGICLSIVFAFYSMKQDLITRATLLLALSIATLRKIGIFCAERAEYQEKTHFPGTFLPYLLANRQQWIRLATYLFKIDTYMSITTGQHPTINPHELNIGLASTCSVWDARGLGKMLERLPLGPSGRDAHRLGDVLQDPWLLRSDMFLVEDATLGLCALFARVWEYCHLARRQTIDNSGGSLSKLKVELLGYLEAWKERLEGVSYLCESAAMRLGETATEFPLQAYCDQNSESSASALHRARYLIHEASVLHGLLGLHLHADLQTLEPLVVSLRDGNTKESAAKSQEWKLRVSEWARSADGRKAVTIAVAILDEETSWQDMGHVPPLADVALSAGSVVVRACIEYGSLLGTTCDCLHSTGSQDWTQGILDSGGAMRGKKTLDSLSICECNAEEWERRFGTAQQRVKVMRQLMPGGE</sequence>
<dbReference type="PANTHER" id="PTHR47660">
    <property type="entry name" value="TRANSCRIPTION FACTOR WITH C2H2 AND ZN(2)-CYS(6) DNA BINDING DOMAIN (EUROFUNG)-RELATED-RELATED"/>
    <property type="match status" value="1"/>
</dbReference>
<evidence type="ECO:0000313" key="11">
    <source>
        <dbReference type="Proteomes" id="UP001285441"/>
    </source>
</evidence>
<dbReference type="GO" id="GO:0000981">
    <property type="term" value="F:DNA-binding transcription factor activity, RNA polymerase II-specific"/>
    <property type="evidence" value="ECO:0007669"/>
    <property type="project" value="InterPro"/>
</dbReference>
<feature type="domain" description="Zn(2)-C6 fungal-type" evidence="8">
    <location>
        <begin position="74"/>
        <end position="103"/>
    </location>
</feature>
<dbReference type="SMART" id="SM00355">
    <property type="entry name" value="ZnF_C2H2"/>
    <property type="match status" value="2"/>
</dbReference>
<dbReference type="GO" id="GO:0008270">
    <property type="term" value="F:zinc ion binding"/>
    <property type="evidence" value="ECO:0007669"/>
    <property type="project" value="UniProtKB-KW"/>
</dbReference>
<dbReference type="Proteomes" id="UP001285441">
    <property type="component" value="Unassembled WGS sequence"/>
</dbReference>
<keyword evidence="11" id="KW-1185">Reference proteome</keyword>
<dbReference type="Gene3D" id="4.10.240.10">
    <property type="entry name" value="Zn(2)-C6 fungal-type DNA-binding domain"/>
    <property type="match status" value="1"/>
</dbReference>
<dbReference type="SMART" id="SM00066">
    <property type="entry name" value="GAL4"/>
    <property type="match status" value="1"/>
</dbReference>
<reference evidence="10" key="1">
    <citation type="journal article" date="2023" name="Mol. Phylogenet. Evol.">
        <title>Genome-scale phylogeny and comparative genomics of the fungal order Sordariales.</title>
        <authorList>
            <person name="Hensen N."/>
            <person name="Bonometti L."/>
            <person name="Westerberg I."/>
            <person name="Brannstrom I.O."/>
            <person name="Guillou S."/>
            <person name="Cros-Aarteil S."/>
            <person name="Calhoun S."/>
            <person name="Haridas S."/>
            <person name="Kuo A."/>
            <person name="Mondo S."/>
            <person name="Pangilinan J."/>
            <person name="Riley R."/>
            <person name="LaButti K."/>
            <person name="Andreopoulos B."/>
            <person name="Lipzen A."/>
            <person name="Chen C."/>
            <person name="Yan M."/>
            <person name="Daum C."/>
            <person name="Ng V."/>
            <person name="Clum A."/>
            <person name="Steindorff A."/>
            <person name="Ohm R.A."/>
            <person name="Martin F."/>
            <person name="Silar P."/>
            <person name="Natvig D.O."/>
            <person name="Lalanne C."/>
            <person name="Gautier V."/>
            <person name="Ament-Velasquez S.L."/>
            <person name="Kruys A."/>
            <person name="Hutchinson M.I."/>
            <person name="Powell A.J."/>
            <person name="Barry K."/>
            <person name="Miller A.N."/>
            <person name="Grigoriev I.V."/>
            <person name="Debuchy R."/>
            <person name="Gladieux P."/>
            <person name="Hiltunen Thoren M."/>
            <person name="Johannesson H."/>
        </authorList>
    </citation>
    <scope>NUCLEOTIDE SEQUENCE</scope>
    <source>
        <strain evidence="10">CBS 232.78</strain>
    </source>
</reference>
<comment type="caution">
    <text evidence="10">The sequence shown here is derived from an EMBL/GenBank/DDBJ whole genome shotgun (WGS) entry which is preliminary data.</text>
</comment>
<dbReference type="PROSITE" id="PS00028">
    <property type="entry name" value="ZINC_FINGER_C2H2_1"/>
    <property type="match status" value="1"/>
</dbReference>
<evidence type="ECO:0000256" key="1">
    <source>
        <dbReference type="ARBA" id="ARBA00022723"/>
    </source>
</evidence>
<evidence type="ECO:0000256" key="6">
    <source>
        <dbReference type="PROSITE-ProRule" id="PRU00042"/>
    </source>
</evidence>
<dbReference type="InterPro" id="IPR013087">
    <property type="entry name" value="Znf_C2H2_type"/>
</dbReference>
<dbReference type="PROSITE" id="PS00463">
    <property type="entry name" value="ZN2_CY6_FUNGAL_1"/>
    <property type="match status" value="1"/>
</dbReference>
<reference evidence="10" key="2">
    <citation type="submission" date="2023-06" db="EMBL/GenBank/DDBJ databases">
        <authorList>
            <consortium name="Lawrence Berkeley National Laboratory"/>
            <person name="Haridas S."/>
            <person name="Hensen N."/>
            <person name="Bonometti L."/>
            <person name="Westerberg I."/>
            <person name="Brannstrom I.O."/>
            <person name="Guillou S."/>
            <person name="Cros-Aarteil S."/>
            <person name="Calhoun S."/>
            <person name="Kuo A."/>
            <person name="Mondo S."/>
            <person name="Pangilinan J."/>
            <person name="Riley R."/>
            <person name="LaButti K."/>
            <person name="Andreopoulos B."/>
            <person name="Lipzen A."/>
            <person name="Chen C."/>
            <person name="Yanf M."/>
            <person name="Daum C."/>
            <person name="Ng V."/>
            <person name="Clum A."/>
            <person name="Steindorff A."/>
            <person name="Ohm R."/>
            <person name="Martin F."/>
            <person name="Silar P."/>
            <person name="Natvig D."/>
            <person name="Lalanne C."/>
            <person name="Gautier V."/>
            <person name="Ament-velasquez S.L."/>
            <person name="Kruys A."/>
            <person name="Hutchinson M.I."/>
            <person name="Powell A.J."/>
            <person name="Barry K."/>
            <person name="Miller A.N."/>
            <person name="Grigoriev I.V."/>
            <person name="Debuchy R."/>
            <person name="Gladieux P."/>
            <person name="Thoren M.H."/>
            <person name="Johannesson H."/>
        </authorList>
    </citation>
    <scope>NUCLEOTIDE SEQUENCE</scope>
    <source>
        <strain evidence="10">CBS 232.78</strain>
    </source>
</reference>
<gene>
    <name evidence="10" type="ORF">B0H63DRAFT_197642</name>
</gene>
<evidence type="ECO:0000256" key="7">
    <source>
        <dbReference type="SAM" id="MobiDB-lite"/>
    </source>
</evidence>
<dbReference type="EMBL" id="JAULSW010000005">
    <property type="protein sequence ID" value="KAK3381199.1"/>
    <property type="molecule type" value="Genomic_DNA"/>
</dbReference>
<dbReference type="CDD" id="cd00067">
    <property type="entry name" value="GAL4"/>
    <property type="match status" value="1"/>
</dbReference>
<evidence type="ECO:0000256" key="3">
    <source>
        <dbReference type="ARBA" id="ARBA00023015"/>
    </source>
</evidence>
<evidence type="ECO:0000259" key="9">
    <source>
        <dbReference type="PROSITE" id="PS50157"/>
    </source>
</evidence>
<keyword evidence="3" id="KW-0805">Transcription regulation</keyword>
<proteinExistence type="predicted"/>
<accession>A0AAE0NGS6</accession>
<dbReference type="SUPFAM" id="SSF57701">
    <property type="entry name" value="Zn2/Cys6 DNA-binding domain"/>
    <property type="match status" value="1"/>
</dbReference>
<dbReference type="PROSITE" id="PS50048">
    <property type="entry name" value="ZN2_CY6_FUNGAL_2"/>
    <property type="match status" value="1"/>
</dbReference>
<feature type="domain" description="C2H2-type" evidence="9">
    <location>
        <begin position="37"/>
        <end position="64"/>
    </location>
</feature>
<keyword evidence="1" id="KW-0479">Metal-binding</keyword>
<evidence type="ECO:0000256" key="5">
    <source>
        <dbReference type="ARBA" id="ARBA00023242"/>
    </source>
</evidence>
<dbReference type="PANTHER" id="PTHR47660:SF2">
    <property type="entry name" value="TRANSCRIPTION FACTOR WITH C2H2 AND ZN(2)-CYS(6) DNA BINDING DOMAIN (EUROFUNG)"/>
    <property type="match status" value="1"/>
</dbReference>
<dbReference type="InterPro" id="IPR036236">
    <property type="entry name" value="Znf_C2H2_sf"/>
</dbReference>
<dbReference type="InterPro" id="IPR001138">
    <property type="entry name" value="Zn2Cys6_DnaBD"/>
</dbReference>